<accession>A0A4U5WMW2</accession>
<comment type="caution">
    <text evidence="1">The sequence shown here is derived from an EMBL/GenBank/DDBJ whole genome shotgun (WGS) entry which is preliminary data.</text>
</comment>
<dbReference type="Proteomes" id="UP000305929">
    <property type="component" value="Unassembled WGS sequence"/>
</dbReference>
<evidence type="ECO:0000313" key="2">
    <source>
        <dbReference type="Proteomes" id="UP000305929"/>
    </source>
</evidence>
<sequence length="353" mass="39119">MADLSNRLLEGQVNVDYTADVTRNCTIQLLDPDRTLSFESDSADEGAIYMDRMIRVVYSVKVPQMNAWVDIPVFCGPVVSMDRSDSVISLEAQGKENLAKGAAWRTFTRKKNTNKGNVIKDILADLTGENKFDFPEVANKLSADYSLGRESIPWDAAKSLASGMSRQLFYDGRGYCKMRSLPGTPVFTFKSEDGGTVLSTPQISYDSTEMKNAVLVKGGVPKGAKTAVSVFVAADKMHPLSPARLGRNGVPRYLLEVIEDDSIRSNAEAEQKAGTVLNDRLLQTVDVKFDAMPIPHLEPGDLVRIQTDEYATTFRLYQFSIPLVVGDTPMSVGYNKRLSVRGNVWRWTPKKKK</sequence>
<gene>
    <name evidence="1" type="ORF">E4U91_27380</name>
</gene>
<organism evidence="1 2">
    <name type="scientific">Streptomyces lasalocidi</name>
    <name type="common">Streptomyces lasaliensis</name>
    <dbReference type="NCBI Taxonomy" id="324833"/>
    <lineage>
        <taxon>Bacteria</taxon>
        <taxon>Bacillati</taxon>
        <taxon>Actinomycetota</taxon>
        <taxon>Actinomycetes</taxon>
        <taxon>Kitasatosporales</taxon>
        <taxon>Streptomycetaceae</taxon>
        <taxon>Streptomyces</taxon>
    </lineage>
</organism>
<proteinExistence type="predicted"/>
<dbReference type="AlphaFoldDB" id="A0A4U5WMW2"/>
<dbReference type="EMBL" id="SZNQ01000001">
    <property type="protein sequence ID" value="TKT03449.1"/>
    <property type="molecule type" value="Genomic_DNA"/>
</dbReference>
<reference evidence="1 2" key="1">
    <citation type="submission" date="2019-04" db="EMBL/GenBank/DDBJ databases">
        <title>Streptomyces lasaliensis sp. nov., an Actinomycete isolated from soil which produces the polyether antibiotic lasalocid.</title>
        <authorList>
            <person name="Erwin G."/>
            <person name="Haber C."/>
        </authorList>
    </citation>
    <scope>NUCLEOTIDE SEQUENCE [LARGE SCALE GENOMIC DNA]</scope>
    <source>
        <strain evidence="1 2">X-537</strain>
    </source>
</reference>
<keyword evidence="2" id="KW-1185">Reference proteome</keyword>
<dbReference type="OrthoDB" id="3837879at2"/>
<protein>
    <submittedName>
        <fullName evidence="1">Uncharacterized protein</fullName>
    </submittedName>
</protein>
<name>A0A4U5WMW2_STRLS</name>
<evidence type="ECO:0000313" key="1">
    <source>
        <dbReference type="EMBL" id="TKT03449.1"/>
    </source>
</evidence>
<dbReference type="RefSeq" id="WP_137309297.1">
    <property type="nucleotide sequence ID" value="NZ_SZNQ01000001.1"/>
</dbReference>